<gene>
    <name evidence="1" type="ORF">RRG08_057099</name>
</gene>
<comment type="caution">
    <text evidence="1">The sequence shown here is derived from an EMBL/GenBank/DDBJ whole genome shotgun (WGS) entry which is preliminary data.</text>
</comment>
<dbReference type="EMBL" id="JAWDGP010001574">
    <property type="protein sequence ID" value="KAK3790133.1"/>
    <property type="molecule type" value="Genomic_DNA"/>
</dbReference>
<sequence length="123" mass="14320">MEQEKYESALEELNVEFNNRDNHGFYGYAYFFVKKEETNTTRCWKRGSNLNDGEMNKEDSAVRDWRVIEHSVFSEWRRRRSEEQIAFDSDQCQSSRIHSAPSVCVCEAEGREVGEIGSPVGLV</sequence>
<reference evidence="1" key="1">
    <citation type="journal article" date="2023" name="G3 (Bethesda)">
        <title>A reference genome for the long-term kleptoplast-retaining sea slug Elysia crispata morphotype clarki.</title>
        <authorList>
            <person name="Eastman K.E."/>
            <person name="Pendleton A.L."/>
            <person name="Shaikh M.A."/>
            <person name="Suttiyut T."/>
            <person name="Ogas R."/>
            <person name="Tomko P."/>
            <person name="Gavelis G."/>
            <person name="Widhalm J.R."/>
            <person name="Wisecaver J.H."/>
        </authorList>
    </citation>
    <scope>NUCLEOTIDE SEQUENCE</scope>
    <source>
        <strain evidence="1">ECLA1</strain>
    </source>
</reference>
<organism evidence="1 2">
    <name type="scientific">Elysia crispata</name>
    <name type="common">lettuce slug</name>
    <dbReference type="NCBI Taxonomy" id="231223"/>
    <lineage>
        <taxon>Eukaryota</taxon>
        <taxon>Metazoa</taxon>
        <taxon>Spiralia</taxon>
        <taxon>Lophotrochozoa</taxon>
        <taxon>Mollusca</taxon>
        <taxon>Gastropoda</taxon>
        <taxon>Heterobranchia</taxon>
        <taxon>Euthyneura</taxon>
        <taxon>Panpulmonata</taxon>
        <taxon>Sacoglossa</taxon>
        <taxon>Placobranchoidea</taxon>
        <taxon>Plakobranchidae</taxon>
        <taxon>Elysia</taxon>
    </lineage>
</organism>
<proteinExistence type="predicted"/>
<accession>A0AAE1AM16</accession>
<dbReference type="Proteomes" id="UP001283361">
    <property type="component" value="Unassembled WGS sequence"/>
</dbReference>
<name>A0AAE1AM16_9GAST</name>
<evidence type="ECO:0000313" key="2">
    <source>
        <dbReference type="Proteomes" id="UP001283361"/>
    </source>
</evidence>
<dbReference type="AlphaFoldDB" id="A0AAE1AM16"/>
<keyword evidence="2" id="KW-1185">Reference proteome</keyword>
<protein>
    <submittedName>
        <fullName evidence="1">Uncharacterized protein</fullName>
    </submittedName>
</protein>
<evidence type="ECO:0000313" key="1">
    <source>
        <dbReference type="EMBL" id="KAK3790133.1"/>
    </source>
</evidence>